<dbReference type="RefSeq" id="XP_017304486.1">
    <property type="nucleotide sequence ID" value="XM_017448997.1"/>
</dbReference>
<dbReference type="SUPFAM" id="SSF56672">
    <property type="entry name" value="DNA/RNA polymerases"/>
    <property type="match status" value="1"/>
</dbReference>
<dbReference type="Proteomes" id="UP000079169">
    <property type="component" value="Unplaced"/>
</dbReference>
<dbReference type="KEGG" id="dci:108254043"/>
<dbReference type="Pfam" id="PF00078">
    <property type="entry name" value="RVT_1"/>
    <property type="match status" value="1"/>
</dbReference>
<dbReference type="PANTHER" id="PTHR48462">
    <property type="entry name" value="PROTEIN, PUTATIVE-RELATED"/>
    <property type="match status" value="1"/>
</dbReference>
<dbReference type="OMA" id="SIAIHRT"/>
<evidence type="ECO:0000313" key="2">
    <source>
        <dbReference type="Proteomes" id="UP000079169"/>
    </source>
</evidence>
<dbReference type="InterPro" id="IPR043502">
    <property type="entry name" value="DNA/RNA_pol_sf"/>
</dbReference>
<protein>
    <submittedName>
        <fullName evidence="3">Uncharacterized protein LOC108254043</fullName>
    </submittedName>
    <submittedName>
        <fullName evidence="4">Uncharacterized protein LOC108254087</fullName>
    </submittedName>
</protein>
<dbReference type="AlphaFoldDB" id="A0A1S4EQP4"/>
<evidence type="ECO:0000259" key="1">
    <source>
        <dbReference type="PROSITE" id="PS50878"/>
    </source>
</evidence>
<proteinExistence type="predicted"/>
<keyword evidence="2" id="KW-1185">Reference proteome</keyword>
<gene>
    <name evidence="3" type="primary">LOC108254043</name>
    <name evidence="4" type="synonym">LOC108254087</name>
</gene>
<dbReference type="PROSITE" id="PS50878">
    <property type="entry name" value="RT_POL"/>
    <property type="match status" value="1"/>
</dbReference>
<dbReference type="GO" id="GO:0071897">
    <property type="term" value="P:DNA biosynthetic process"/>
    <property type="evidence" value="ECO:0007669"/>
    <property type="project" value="UniProtKB-ARBA"/>
</dbReference>
<evidence type="ECO:0000313" key="4">
    <source>
        <dbReference type="RefSeq" id="XP_017304541.1"/>
    </source>
</evidence>
<dbReference type="RefSeq" id="XP_017304541.1">
    <property type="nucleotide sequence ID" value="XM_017449052.1"/>
</dbReference>
<sequence length="269" mass="30007">MLSGKVIDTFTEYLYGANLCALNKKGGGVRPIAIGSCLRRLVAKIACNFERDVISDYLQPHQFGFGAKQGLEAVIHAVRTFVTHHKQSNFILVKIDYKNAFNSVERDSILNQVKLKTPEIFPFLLQSYQKPSLLFYGNKTLHSQVGAQQGDPAGPMLFSLSLHPTVLALSSELNVWYLDDGTLAGSPVNVIKDLEKLVSDSKDIGLEMNPSKCEVYYLSGVQDMEVHRKLETILPGIRVVQNSELELLGVPILQEAFKSHFDERLTKIK</sequence>
<dbReference type="GeneID" id="108254087"/>
<dbReference type="InterPro" id="IPR000477">
    <property type="entry name" value="RT_dom"/>
</dbReference>
<name>A0A1S4EQP4_DIACI</name>
<dbReference type="GeneID" id="108254043"/>
<accession>A0A1S4EQP4</accession>
<organism evidence="2 3">
    <name type="scientific">Diaphorina citri</name>
    <name type="common">Asian citrus psyllid</name>
    <dbReference type="NCBI Taxonomy" id="121845"/>
    <lineage>
        <taxon>Eukaryota</taxon>
        <taxon>Metazoa</taxon>
        <taxon>Ecdysozoa</taxon>
        <taxon>Arthropoda</taxon>
        <taxon>Hexapoda</taxon>
        <taxon>Insecta</taxon>
        <taxon>Pterygota</taxon>
        <taxon>Neoptera</taxon>
        <taxon>Paraneoptera</taxon>
        <taxon>Hemiptera</taxon>
        <taxon>Sternorrhyncha</taxon>
        <taxon>Psylloidea</taxon>
        <taxon>Psyllidae</taxon>
        <taxon>Diaphorininae</taxon>
        <taxon>Diaphorina</taxon>
    </lineage>
</organism>
<feature type="domain" description="Reverse transcriptase" evidence="1">
    <location>
        <begin position="3"/>
        <end position="252"/>
    </location>
</feature>
<dbReference type="PaxDb" id="121845-A0A1S4EQP4"/>
<dbReference type="PANTHER" id="PTHR48462:SF1">
    <property type="entry name" value="PROTEIN, PUTATIVE-RELATED"/>
    <property type="match status" value="1"/>
</dbReference>
<feature type="non-terminal residue" evidence="3">
    <location>
        <position position="269"/>
    </location>
</feature>
<dbReference type="KEGG" id="dci:108254087"/>
<evidence type="ECO:0000313" key="3">
    <source>
        <dbReference type="RefSeq" id="XP_017304486.1"/>
    </source>
</evidence>
<reference evidence="3 4" key="1">
    <citation type="submission" date="2025-04" db="UniProtKB">
        <authorList>
            <consortium name="RefSeq"/>
        </authorList>
    </citation>
    <scope>IDENTIFICATION</scope>
</reference>